<dbReference type="Proteomes" id="UP000732377">
    <property type="component" value="Unassembled WGS sequence"/>
</dbReference>
<dbReference type="RefSeq" id="WP_273379411.1">
    <property type="nucleotide sequence ID" value="NZ_PIUK01000078.1"/>
</dbReference>
<feature type="transmembrane region" description="Helical" evidence="7">
    <location>
        <begin position="197"/>
        <end position="217"/>
    </location>
</feature>
<keyword evidence="8" id="KW-0282">Flagellum</keyword>
<feature type="transmembrane region" description="Helical" evidence="7">
    <location>
        <begin position="238"/>
        <end position="260"/>
    </location>
</feature>
<evidence type="ECO:0000313" key="8">
    <source>
        <dbReference type="EMBL" id="MBY6276392.1"/>
    </source>
</evidence>
<dbReference type="Gene3D" id="3.40.50.12790">
    <property type="entry name" value="FHIPEP family, domain 4"/>
    <property type="match status" value="1"/>
</dbReference>
<evidence type="ECO:0000256" key="6">
    <source>
        <dbReference type="ARBA" id="ARBA00023136"/>
    </source>
</evidence>
<comment type="similarity">
    <text evidence="2 7">Belongs to the FHIPEP (flagella/HR/invasion proteins export pore) family.</text>
</comment>
<name>A0A953I100_SYMTR</name>
<comment type="subcellular location">
    <subcellularLocation>
        <location evidence="1 7">Cell membrane</location>
        <topology evidence="1 7">Multi-pass membrane protein</topology>
    </subcellularLocation>
</comment>
<dbReference type="PIRSF" id="PIRSF005419">
    <property type="entry name" value="FlhA"/>
    <property type="match status" value="1"/>
</dbReference>
<dbReference type="GO" id="GO:0005886">
    <property type="term" value="C:plasma membrane"/>
    <property type="evidence" value="ECO:0007669"/>
    <property type="project" value="UniProtKB-SubCell"/>
</dbReference>
<dbReference type="InterPro" id="IPR042193">
    <property type="entry name" value="FHIPEP_3"/>
</dbReference>
<dbReference type="GO" id="GO:0044780">
    <property type="term" value="P:bacterial-type flagellum assembly"/>
    <property type="evidence" value="ECO:0007669"/>
    <property type="project" value="InterPro"/>
</dbReference>
<keyword evidence="5 7" id="KW-1133">Transmembrane helix</keyword>
<dbReference type="GO" id="GO:0009306">
    <property type="term" value="P:protein secretion"/>
    <property type="evidence" value="ECO:0007669"/>
    <property type="project" value="InterPro"/>
</dbReference>
<keyword evidence="4 7" id="KW-0812">Transmembrane</keyword>
<dbReference type="InterPro" id="IPR042196">
    <property type="entry name" value="FHIPEP_4"/>
</dbReference>
<evidence type="ECO:0000256" key="2">
    <source>
        <dbReference type="ARBA" id="ARBA00008835"/>
    </source>
</evidence>
<evidence type="ECO:0000256" key="5">
    <source>
        <dbReference type="ARBA" id="ARBA00022989"/>
    </source>
</evidence>
<gene>
    <name evidence="7 8" type="primary">flhA</name>
    <name evidence="8" type="ORF">CWE10_09295</name>
</gene>
<proteinExistence type="inferred from homology"/>
<evidence type="ECO:0000313" key="9">
    <source>
        <dbReference type="Proteomes" id="UP000732377"/>
    </source>
</evidence>
<dbReference type="EMBL" id="PIUK01000078">
    <property type="protein sequence ID" value="MBY6276392.1"/>
    <property type="molecule type" value="Genomic_DNA"/>
</dbReference>
<keyword evidence="8" id="KW-0966">Cell projection</keyword>
<dbReference type="AlphaFoldDB" id="A0A953I100"/>
<feature type="transmembrane region" description="Helical" evidence="7">
    <location>
        <begin position="280"/>
        <end position="309"/>
    </location>
</feature>
<keyword evidence="7" id="KW-0653">Protein transport</keyword>
<evidence type="ECO:0000256" key="1">
    <source>
        <dbReference type="ARBA" id="ARBA00004651"/>
    </source>
</evidence>
<keyword evidence="6 7" id="KW-0472">Membrane</keyword>
<dbReference type="InterPro" id="IPR006301">
    <property type="entry name" value="FlhA"/>
</dbReference>
<evidence type="ECO:0000256" key="7">
    <source>
        <dbReference type="RuleBase" id="RU364093"/>
    </source>
</evidence>
<dbReference type="PROSITE" id="PS00994">
    <property type="entry name" value="FHIPEP"/>
    <property type="match status" value="1"/>
</dbReference>
<evidence type="ECO:0000256" key="3">
    <source>
        <dbReference type="ARBA" id="ARBA00022475"/>
    </source>
</evidence>
<organism evidence="8 9">
    <name type="scientific">Symbiobacterium thermophilum</name>
    <dbReference type="NCBI Taxonomy" id="2734"/>
    <lineage>
        <taxon>Bacteria</taxon>
        <taxon>Bacillati</taxon>
        <taxon>Bacillota</taxon>
        <taxon>Clostridia</taxon>
        <taxon>Eubacteriales</taxon>
        <taxon>Symbiobacteriaceae</taxon>
        <taxon>Symbiobacterium</taxon>
    </lineage>
</organism>
<dbReference type="Pfam" id="PF00771">
    <property type="entry name" value="FHIPEP"/>
    <property type="match status" value="1"/>
</dbReference>
<comment type="function">
    <text evidence="7">Required for formation of the rod structure of the flagellar apparatus. Together with FliI and FliH, may constitute the export apparatus of flagellin.</text>
</comment>
<protein>
    <recommendedName>
        <fullName evidence="7">Flagellar biosynthesis protein FlhA</fullName>
    </recommendedName>
</protein>
<dbReference type="PRINTS" id="PR00949">
    <property type="entry name" value="TYPE3IMAPROT"/>
</dbReference>
<feature type="transmembrane region" description="Helical" evidence="7">
    <location>
        <begin position="39"/>
        <end position="58"/>
    </location>
</feature>
<keyword evidence="7" id="KW-1005">Bacterial flagellum biogenesis</keyword>
<reference evidence="8" key="1">
    <citation type="submission" date="2017-11" db="EMBL/GenBank/DDBJ databases">
        <title>Three new genomes from thermophilic consortium.</title>
        <authorList>
            <person name="Quaggio R."/>
            <person name="Amgarten D."/>
            <person name="Setubal J.C."/>
        </authorList>
    </citation>
    <scope>NUCLEOTIDE SEQUENCE</scope>
    <source>
        <strain evidence="8">ZCTH01-B2</strain>
    </source>
</reference>
<dbReference type="Gene3D" id="3.40.30.60">
    <property type="entry name" value="FHIPEP family, domain 1"/>
    <property type="match status" value="1"/>
</dbReference>
<comment type="caution">
    <text evidence="8">The sequence shown here is derived from an EMBL/GenBank/DDBJ whole genome shotgun (WGS) entry which is preliminary data.</text>
</comment>
<sequence>MTNPSGAPSIRVSDIAVAGAMVAMVTLLIVPLPEFLVDLLLTFNIAAAVVIVLVSIFTTEVLQFSSLPTLLLITTLFRITLNISTTRLLLTTGEAGEVIRRFGEYVIGGNTVVGLIVFLILIIVQFIVITKGAERVSEVAARFTLDAMPGKQMSIDADLNAGLITEAEARARRREIEREADFYGAMDGATKFIKGDAIAGLLIVFINLLGGFVVGMLQQGMSFGDAWAHYSLRTVGDGLVTQIPALLISTATGILVTRAAGESSLGIELTKQLGGDPKLLMLAGGLMLLLGVIPGLPTAPFFLIGSVILGTGLLGSRFQQARTAAEVAEPEPLPITNDMLPETKVQLTPVDPLEVELGYALVPMADPARGGDLLDRVVAVRKQVAANLGLLLPYIRVRDNLALGPYQYVIKLRGIEVGSYELQPDRYLAMDPGGLEESVPGQPTVEPAFGLQALWISPADKQRAELIGYTVVDPASVLVAHLTEVIKDNAHQLLGRQEVKGMVDMVKETHPALVEELTPRLLSLGEIQKVLQNLLAEGVPIRDLVLIFEALADWAPVTKDPEQLTEKVRVALGRTIVHHFELGPVVKAITLAPDVEQRLQAAAEKRGPGPGLDPQLAQAVIDGIQREAQAMAQAGHTPVLVCSPALRPVIRRIAQHTYPRLIVLSYAELDPKLEIESVGVIRA</sequence>
<comment type="caution">
    <text evidence="7">Lacks conserved residue(s) required for the propagation of feature annotation.</text>
</comment>
<accession>A0A953I100</accession>
<keyword evidence="7" id="KW-1006">Bacterial flagellum protein export</keyword>
<dbReference type="InterPro" id="IPR001712">
    <property type="entry name" value="T3SS_FHIPEP"/>
</dbReference>
<evidence type="ECO:0000256" key="4">
    <source>
        <dbReference type="ARBA" id="ARBA00022692"/>
    </source>
</evidence>
<keyword evidence="3 7" id="KW-1003">Cell membrane</keyword>
<dbReference type="PANTHER" id="PTHR30161">
    <property type="entry name" value="FLAGELLAR EXPORT PROTEIN, MEMBRANE FLHA SUBUNIT-RELATED"/>
    <property type="match status" value="1"/>
</dbReference>
<feature type="transmembrane region" description="Helical" evidence="7">
    <location>
        <begin position="12"/>
        <end position="32"/>
    </location>
</feature>
<keyword evidence="7" id="KW-0813">Transport</keyword>
<dbReference type="PANTHER" id="PTHR30161:SF1">
    <property type="entry name" value="FLAGELLAR BIOSYNTHESIS PROTEIN FLHA-RELATED"/>
    <property type="match status" value="1"/>
</dbReference>
<keyword evidence="8" id="KW-0969">Cilium</keyword>
<feature type="transmembrane region" description="Helical" evidence="7">
    <location>
        <begin position="102"/>
        <end position="128"/>
    </location>
</feature>
<dbReference type="InterPro" id="IPR025505">
    <property type="entry name" value="FHIPEP_CS"/>
</dbReference>
<dbReference type="InterPro" id="IPR042194">
    <property type="entry name" value="FHIPEP_1"/>
</dbReference>
<dbReference type="NCBIfam" id="TIGR01398">
    <property type="entry name" value="FlhA"/>
    <property type="match status" value="1"/>
</dbReference>
<dbReference type="Gene3D" id="1.10.8.540">
    <property type="entry name" value="FHIPEP family, domain 3"/>
    <property type="match status" value="1"/>
</dbReference>